<keyword evidence="1" id="KW-0812">Transmembrane</keyword>
<feature type="transmembrane region" description="Helical" evidence="1">
    <location>
        <begin position="76"/>
        <end position="101"/>
    </location>
</feature>
<dbReference type="OrthoDB" id="4177129at2"/>
<sequence>MKKKKGIDILGVNILYFVVALLLLTVGSYVQYREIKSGLMITEYILVLLPAILYIKMKRESLREVLRFNSISIKHGFLIVCITILSYPVALFFNLIAMTILSTLGKLERPPIPTADSFQEYVVLMLIIAASAGICEEVFFRGLLMKGYERLGKENAIVLTAVLFGVFHFNLQNLLGPIVLGLIFGYLVCRTDSIFAGIVGHMTNNGLAVTLGFLLNMLNRKLAGGDFAMGQQGMPDALQLAAATVIVGMGAVLSGGVAYMLLRVIIKDTEGSQHSKEEERLMDEEANGEETGKHKISLVAFIPVFLTLALFFVVGYLQIRQIS</sequence>
<reference evidence="3 4" key="1">
    <citation type="submission" date="2015-12" db="EMBL/GenBank/DDBJ databases">
        <title>Draft genome sequence of the thermoanaerobe Thermotalea metallivorans, an isolate from the runoff channel of the Great Artesian Basin, Australia.</title>
        <authorList>
            <person name="Patel B.K."/>
        </authorList>
    </citation>
    <scope>NUCLEOTIDE SEQUENCE [LARGE SCALE GENOMIC DNA]</scope>
    <source>
        <strain evidence="3 4">B2-1</strain>
    </source>
</reference>
<protein>
    <recommendedName>
        <fullName evidence="2">CAAX prenyl protease 2/Lysostaphin resistance protein A-like domain-containing protein</fullName>
    </recommendedName>
</protein>
<keyword evidence="4" id="KW-1185">Reference proteome</keyword>
<feature type="transmembrane region" description="Helical" evidence="1">
    <location>
        <begin position="296"/>
        <end position="317"/>
    </location>
</feature>
<dbReference type="InterPro" id="IPR052710">
    <property type="entry name" value="CAAX_protease"/>
</dbReference>
<dbReference type="RefSeq" id="WP_068557015.1">
    <property type="nucleotide sequence ID" value="NZ_LOEE01000049.1"/>
</dbReference>
<evidence type="ECO:0000256" key="1">
    <source>
        <dbReference type="SAM" id="Phobius"/>
    </source>
</evidence>
<dbReference type="EMBL" id="LOEE01000049">
    <property type="protein sequence ID" value="KXG74617.1"/>
    <property type="molecule type" value="Genomic_DNA"/>
</dbReference>
<dbReference type="InterPro" id="IPR003675">
    <property type="entry name" value="Rce1/LyrA-like_dom"/>
</dbReference>
<organism evidence="3 4">
    <name type="scientific">Thermotalea metallivorans</name>
    <dbReference type="NCBI Taxonomy" id="520762"/>
    <lineage>
        <taxon>Bacteria</taxon>
        <taxon>Bacillati</taxon>
        <taxon>Bacillota</taxon>
        <taxon>Clostridia</taxon>
        <taxon>Peptostreptococcales</taxon>
        <taxon>Thermotaleaceae</taxon>
        <taxon>Thermotalea</taxon>
    </lineage>
</organism>
<feature type="transmembrane region" description="Helical" evidence="1">
    <location>
        <begin position="237"/>
        <end position="262"/>
    </location>
</feature>
<evidence type="ECO:0000313" key="4">
    <source>
        <dbReference type="Proteomes" id="UP000070456"/>
    </source>
</evidence>
<dbReference type="Pfam" id="PF02517">
    <property type="entry name" value="Rce1-like"/>
    <property type="match status" value="1"/>
</dbReference>
<feature type="domain" description="CAAX prenyl protease 2/Lysostaphin resistance protein A-like" evidence="2">
    <location>
        <begin position="120"/>
        <end position="206"/>
    </location>
</feature>
<dbReference type="PANTHER" id="PTHR36435">
    <property type="entry name" value="SLR1288 PROTEIN"/>
    <property type="match status" value="1"/>
</dbReference>
<dbReference type="GO" id="GO:0004175">
    <property type="term" value="F:endopeptidase activity"/>
    <property type="evidence" value="ECO:0007669"/>
    <property type="project" value="UniProtKB-ARBA"/>
</dbReference>
<feature type="transmembrane region" description="Helical" evidence="1">
    <location>
        <begin position="194"/>
        <end position="216"/>
    </location>
</feature>
<feature type="transmembrane region" description="Helical" evidence="1">
    <location>
        <begin position="12"/>
        <end position="32"/>
    </location>
</feature>
<name>A0A140L242_9FIRM</name>
<keyword evidence="1" id="KW-0472">Membrane</keyword>
<feature type="transmembrane region" description="Helical" evidence="1">
    <location>
        <begin position="38"/>
        <end position="55"/>
    </location>
</feature>
<evidence type="ECO:0000259" key="2">
    <source>
        <dbReference type="Pfam" id="PF02517"/>
    </source>
</evidence>
<dbReference type="PANTHER" id="PTHR36435:SF1">
    <property type="entry name" value="CAAX AMINO TERMINAL PROTEASE FAMILY PROTEIN"/>
    <property type="match status" value="1"/>
</dbReference>
<dbReference type="GO" id="GO:0080120">
    <property type="term" value="P:CAAX-box protein maturation"/>
    <property type="evidence" value="ECO:0007669"/>
    <property type="project" value="UniProtKB-ARBA"/>
</dbReference>
<feature type="transmembrane region" description="Helical" evidence="1">
    <location>
        <begin position="156"/>
        <end position="188"/>
    </location>
</feature>
<evidence type="ECO:0000313" key="3">
    <source>
        <dbReference type="EMBL" id="KXG74617.1"/>
    </source>
</evidence>
<comment type="caution">
    <text evidence="3">The sequence shown here is derived from an EMBL/GenBank/DDBJ whole genome shotgun (WGS) entry which is preliminary data.</text>
</comment>
<gene>
    <name evidence="3" type="ORF">AN619_22570</name>
</gene>
<feature type="transmembrane region" description="Helical" evidence="1">
    <location>
        <begin position="121"/>
        <end position="144"/>
    </location>
</feature>
<dbReference type="STRING" id="520762.AN619_22570"/>
<accession>A0A140L242</accession>
<keyword evidence="1" id="KW-1133">Transmembrane helix</keyword>
<proteinExistence type="predicted"/>
<dbReference type="AlphaFoldDB" id="A0A140L242"/>
<dbReference type="Proteomes" id="UP000070456">
    <property type="component" value="Unassembled WGS sequence"/>
</dbReference>